<keyword evidence="1" id="KW-1133">Transmembrane helix</keyword>
<evidence type="ECO:0000313" key="2">
    <source>
        <dbReference type="EMBL" id="ASN06379.1"/>
    </source>
</evidence>
<dbReference type="Pfam" id="PF05145">
    <property type="entry name" value="AbrB"/>
    <property type="match status" value="1"/>
</dbReference>
<dbReference type="InterPro" id="IPR017516">
    <property type="entry name" value="AbrB_dup"/>
</dbReference>
<feature type="transmembrane region" description="Helical" evidence="1">
    <location>
        <begin position="341"/>
        <end position="361"/>
    </location>
</feature>
<dbReference type="PIRSF" id="PIRSF038991">
    <property type="entry name" value="Protein_AbrB"/>
    <property type="match status" value="1"/>
</dbReference>
<dbReference type="PANTHER" id="PTHR38457">
    <property type="entry name" value="REGULATOR ABRB-RELATED"/>
    <property type="match status" value="1"/>
</dbReference>
<accession>A0A221MFM5</accession>
<proteinExistence type="predicted"/>
<dbReference type="GO" id="GO:0010468">
    <property type="term" value="P:regulation of gene expression"/>
    <property type="evidence" value="ECO:0007669"/>
    <property type="project" value="InterPro"/>
</dbReference>
<dbReference type="PANTHER" id="PTHR38457:SF1">
    <property type="entry name" value="REGULATOR ABRB-RELATED"/>
    <property type="match status" value="1"/>
</dbReference>
<evidence type="ECO:0000256" key="1">
    <source>
        <dbReference type="SAM" id="Phobius"/>
    </source>
</evidence>
<reference evidence="2 3" key="1">
    <citation type="journal article" date="2003" name="Int. J. Syst. Evol. Microbiol.">
        <title>Virgibacillus carmonensis sp. nov., Virgibacillus necropolis sp. nov. and Virgibacillus picturae sp. nov., three novel species isolated from deteriorated mural paintings, transfer of the species of the genus salibacillus to Virgibacillus, as Virgibacillus marismortui comb. nov. and Virgibacillus salexigens comb. nov., and emended description of the genus Virgibacillus.</title>
        <authorList>
            <person name="Heyrman J."/>
            <person name="Logan N.A."/>
            <person name="Busse H.J."/>
            <person name="Balcaen A."/>
            <person name="Lebbe L."/>
            <person name="Rodriguez-Diaz M."/>
            <person name="Swings J."/>
            <person name="De Vos P."/>
        </authorList>
    </citation>
    <scope>NUCLEOTIDE SEQUENCE [LARGE SCALE GENOMIC DNA]</scope>
    <source>
        <strain evidence="2 3">LMG 19488</strain>
    </source>
</reference>
<feature type="transmembrane region" description="Helical" evidence="1">
    <location>
        <begin position="251"/>
        <end position="272"/>
    </location>
</feature>
<feature type="transmembrane region" description="Helical" evidence="1">
    <location>
        <begin position="223"/>
        <end position="245"/>
    </location>
</feature>
<feature type="transmembrane region" description="Helical" evidence="1">
    <location>
        <begin position="93"/>
        <end position="115"/>
    </location>
</feature>
<dbReference type="OrthoDB" id="5460360at2"/>
<keyword evidence="1" id="KW-0472">Membrane</keyword>
<feature type="transmembrane region" description="Helical" evidence="1">
    <location>
        <begin position="196"/>
        <end position="216"/>
    </location>
</feature>
<dbReference type="RefSeq" id="WP_089533377.1">
    <property type="nucleotide sequence ID" value="NZ_CP022437.1"/>
</dbReference>
<feature type="transmembrane region" description="Helical" evidence="1">
    <location>
        <begin position="159"/>
        <end position="176"/>
    </location>
</feature>
<keyword evidence="1" id="KW-0812">Transmembrane</keyword>
<dbReference type="KEGG" id="vne:CFK40_15795"/>
<dbReference type="AlphaFoldDB" id="A0A221MFM5"/>
<keyword evidence="3" id="KW-1185">Reference proteome</keyword>
<evidence type="ECO:0008006" key="4">
    <source>
        <dbReference type="Google" id="ProtNLM"/>
    </source>
</evidence>
<protein>
    <recommendedName>
        <fullName evidence="4">AbrB family transcriptional regulator</fullName>
    </recommendedName>
</protein>
<feature type="transmembrane region" description="Helical" evidence="1">
    <location>
        <begin position="7"/>
        <end position="25"/>
    </location>
</feature>
<name>A0A221MFM5_9BACI</name>
<dbReference type="EMBL" id="CP022437">
    <property type="protein sequence ID" value="ASN06379.1"/>
    <property type="molecule type" value="Genomic_DNA"/>
</dbReference>
<gene>
    <name evidence="2" type="ORF">CFK40_15795</name>
</gene>
<dbReference type="GO" id="GO:0016020">
    <property type="term" value="C:membrane"/>
    <property type="evidence" value="ECO:0007669"/>
    <property type="project" value="InterPro"/>
</dbReference>
<feature type="transmembrane region" description="Helical" evidence="1">
    <location>
        <begin position="284"/>
        <end position="305"/>
    </location>
</feature>
<dbReference type="NCBIfam" id="TIGR03082">
    <property type="entry name" value="Gneg_AbrB_dup"/>
    <property type="match status" value="2"/>
</dbReference>
<organism evidence="2 3">
    <name type="scientific">Virgibacillus necropolis</name>
    <dbReference type="NCBI Taxonomy" id="163877"/>
    <lineage>
        <taxon>Bacteria</taxon>
        <taxon>Bacillati</taxon>
        <taxon>Bacillota</taxon>
        <taxon>Bacilli</taxon>
        <taxon>Bacillales</taxon>
        <taxon>Bacillaceae</taxon>
        <taxon>Virgibacillus</taxon>
    </lineage>
</organism>
<dbReference type="Proteomes" id="UP000204391">
    <property type="component" value="Chromosome"/>
</dbReference>
<evidence type="ECO:0000313" key="3">
    <source>
        <dbReference type="Proteomes" id="UP000204391"/>
    </source>
</evidence>
<sequence>MDEKKGTLHFIRFIIISGIGGFLLSLTGLPIGWMIGTLLVATFLSILHPSLLKTHYNQKGLPKYWLYIGQCILGIELGQKMNVSVLYTFQENWVSILIMLLLSILLSLLTGLVLWKFSKLDMLTSLFASAPGGLSSLPSIAEEFGANTGIVSIIQTMRVFMVILTIPLIMSLWVGNPNNSGSSATFSTTATGVFELEHILGTIVLVLIAWLGFYLGNYLKLPAPWLVGSMISIALVKSVSSLYFGYELVAWWPQSLLIVSQIFIGASIGSSFQKNMFRGLKKILFISFLSTFGLIFSIFICAYIVSIVTDITFPTSALAFAPGGIAEMTTTAIVLDANSTFVVTVQVLRLVAVCVVLPPLFRFLSNRELKHKAYVSA</sequence>
<dbReference type="InterPro" id="IPR007820">
    <property type="entry name" value="AbrB_fam"/>
</dbReference>